<dbReference type="EMBL" id="JYDW01000087">
    <property type="protein sequence ID" value="KRZ56783.1"/>
    <property type="molecule type" value="Genomic_DNA"/>
</dbReference>
<feature type="region of interest" description="Disordered" evidence="1">
    <location>
        <begin position="576"/>
        <end position="597"/>
    </location>
</feature>
<comment type="caution">
    <text evidence="4">The sequence shown here is derived from an EMBL/GenBank/DDBJ whole genome shotgun (WGS) entry which is preliminary data.</text>
</comment>
<dbReference type="PANTHER" id="PTHR47327">
    <property type="entry name" value="FI18240P1-RELATED"/>
    <property type="match status" value="1"/>
</dbReference>
<evidence type="ECO:0008006" key="6">
    <source>
        <dbReference type="Google" id="ProtNLM"/>
    </source>
</evidence>
<evidence type="ECO:0000313" key="5">
    <source>
        <dbReference type="Proteomes" id="UP000054721"/>
    </source>
</evidence>
<dbReference type="GO" id="GO:0009653">
    <property type="term" value="P:anatomical structure morphogenesis"/>
    <property type="evidence" value="ECO:0007669"/>
    <property type="project" value="TreeGrafter"/>
</dbReference>
<reference evidence="4 5" key="1">
    <citation type="submission" date="2015-05" db="EMBL/GenBank/DDBJ databases">
        <title>Evolution of Trichinella species and genotypes.</title>
        <authorList>
            <person name="Korhonen P.K."/>
            <person name="Edoardo P."/>
            <person name="Giuseppe L.R."/>
            <person name="Gasser R.B."/>
        </authorList>
    </citation>
    <scope>NUCLEOTIDE SEQUENCE [LARGE SCALE GENOMIC DNA]</scope>
    <source>
        <strain evidence="4">ISS10</strain>
    </source>
</reference>
<dbReference type="SUPFAM" id="SSF57414">
    <property type="entry name" value="Hairpin loop containing domain-like"/>
    <property type="match status" value="1"/>
</dbReference>
<dbReference type="SMART" id="SM00473">
    <property type="entry name" value="PAN_AP"/>
    <property type="match status" value="2"/>
</dbReference>
<dbReference type="Proteomes" id="UP000054721">
    <property type="component" value="Unassembled WGS sequence"/>
</dbReference>
<feature type="domain" description="ZP" evidence="3">
    <location>
        <begin position="262"/>
        <end position="566"/>
    </location>
</feature>
<feature type="domain" description="Apple" evidence="2">
    <location>
        <begin position="166"/>
        <end position="252"/>
    </location>
</feature>
<dbReference type="InterPro" id="IPR003609">
    <property type="entry name" value="Pan_app"/>
</dbReference>
<dbReference type="OrthoDB" id="5775605at2759"/>
<dbReference type="Gene3D" id="3.50.4.10">
    <property type="entry name" value="Hepatocyte Growth Factor"/>
    <property type="match status" value="1"/>
</dbReference>
<dbReference type="SMART" id="SM00241">
    <property type="entry name" value="ZP"/>
    <property type="match status" value="1"/>
</dbReference>
<name>A0A0V1LB56_9BILA</name>
<feature type="region of interest" description="Disordered" evidence="1">
    <location>
        <begin position="386"/>
        <end position="435"/>
    </location>
</feature>
<evidence type="ECO:0000256" key="1">
    <source>
        <dbReference type="SAM" id="MobiDB-lite"/>
    </source>
</evidence>
<keyword evidence="5" id="KW-1185">Reference proteome</keyword>
<dbReference type="Pfam" id="PF00024">
    <property type="entry name" value="PAN_1"/>
    <property type="match status" value="1"/>
</dbReference>
<feature type="compositionally biased region" description="Polar residues" evidence="1">
    <location>
        <begin position="576"/>
        <end position="588"/>
    </location>
</feature>
<dbReference type="AlphaFoldDB" id="A0A0V1LB56"/>
<proteinExistence type="predicted"/>
<feature type="compositionally biased region" description="Polar residues" evidence="1">
    <location>
        <begin position="386"/>
        <end position="396"/>
    </location>
</feature>
<feature type="domain" description="Apple" evidence="2">
    <location>
        <begin position="69"/>
        <end position="159"/>
    </location>
</feature>
<dbReference type="PANTHER" id="PTHR47327:SF6">
    <property type="entry name" value="PROTEIN LET-653"/>
    <property type="match status" value="1"/>
</dbReference>
<evidence type="ECO:0000259" key="2">
    <source>
        <dbReference type="PROSITE" id="PS50948"/>
    </source>
</evidence>
<sequence>MSTPTVDRKCFLENFTIGRKKLFRSYRTHHKHNLVLDMNIRIILLAAFLLQTIHFVVVTSNDRTVQRDCVPVYVRWARVRVGLTAKVSGSHTLGNCMLLCSDEAYPEKPGVELPCAGFNYKYGTSDLTSDCQFFQNDQLRNVDWYAEANDQYAFFRKYCVNTKNACKSTHQFDFYIDRFMDENLIDKQFTAQRLEDCLGACLDETTIHCRSVTYNRTSAMCKLSTHNRLTKPRHVQVNNNPNYRIDYYENNCQNSSVQLTHVCSDKGILVKAESKFPYTGALYGLYDFFTCRVEPHEKTTFSLFFPFPTEGKNCSDSITVEGDNFVLDAVVSMDGVQPLYFVTDQDLIYQARCPRFIDKAASSSSYPSAVVGTAVDIVPSSKRTGTVVQTEQPIQVTPTTAQTTTTTTTTTRTTPTSPPTTTQTTTLTSDNNNNNSVTMKEEIQFDILHNGQNVKAVVIGSKITLQFTPTHSSLRTNNLILVACQIEPVNSPYAWERDPLQIIRNGCQADGVGLVCPPESSFSGVKVSMEAFRYTTTSEVLFSCLVRNCNFGPCHRPICPAVEGCSDSGSILPTSDIQPQNVPMQTMGTSSSSTTTKDSFTFTEGDHVVSRQLVVVNSVHELQYFMKTGNVPSGIQNPGFFHG</sequence>
<evidence type="ECO:0000313" key="4">
    <source>
        <dbReference type="EMBL" id="KRZ56783.1"/>
    </source>
</evidence>
<evidence type="ECO:0000259" key="3">
    <source>
        <dbReference type="PROSITE" id="PS51034"/>
    </source>
</evidence>
<protein>
    <recommendedName>
        <fullName evidence="6">PAN domain protein</fullName>
    </recommendedName>
</protein>
<dbReference type="InterPro" id="IPR052774">
    <property type="entry name" value="Celegans_DevNeuronal_Protein"/>
</dbReference>
<dbReference type="InterPro" id="IPR001507">
    <property type="entry name" value="ZP_dom"/>
</dbReference>
<accession>A0A0V1LB56</accession>
<feature type="compositionally biased region" description="Low complexity" evidence="1">
    <location>
        <begin position="397"/>
        <end position="428"/>
    </location>
</feature>
<dbReference type="CDD" id="cd01099">
    <property type="entry name" value="PAN_AP_HGF"/>
    <property type="match status" value="1"/>
</dbReference>
<dbReference type="PROSITE" id="PS50948">
    <property type="entry name" value="PAN"/>
    <property type="match status" value="2"/>
</dbReference>
<organism evidence="4 5">
    <name type="scientific">Trichinella nativa</name>
    <dbReference type="NCBI Taxonomy" id="6335"/>
    <lineage>
        <taxon>Eukaryota</taxon>
        <taxon>Metazoa</taxon>
        <taxon>Ecdysozoa</taxon>
        <taxon>Nematoda</taxon>
        <taxon>Enoplea</taxon>
        <taxon>Dorylaimia</taxon>
        <taxon>Trichinellida</taxon>
        <taxon>Trichinellidae</taxon>
        <taxon>Trichinella</taxon>
    </lineage>
</organism>
<gene>
    <name evidence="4" type="ORF">T02_4279</name>
</gene>
<dbReference type="PROSITE" id="PS51034">
    <property type="entry name" value="ZP_2"/>
    <property type="match status" value="1"/>
</dbReference>